<dbReference type="GO" id="GO:0008083">
    <property type="term" value="F:growth factor activity"/>
    <property type="evidence" value="ECO:0007669"/>
    <property type="project" value="TreeGrafter"/>
</dbReference>
<dbReference type="SUPFAM" id="SSF57501">
    <property type="entry name" value="Cystine-knot cytokines"/>
    <property type="match status" value="1"/>
</dbReference>
<dbReference type="OrthoDB" id="6359065at2759"/>
<dbReference type="InterPro" id="IPR032104">
    <property type="entry name" value="Spaetzle"/>
</dbReference>
<dbReference type="GO" id="GO:0045087">
    <property type="term" value="P:innate immune response"/>
    <property type="evidence" value="ECO:0007669"/>
    <property type="project" value="TreeGrafter"/>
</dbReference>
<dbReference type="FunFam" id="2.10.90.10:FF:000056">
    <property type="entry name" value="Protein spaetzle"/>
    <property type="match status" value="1"/>
</dbReference>
<reference evidence="6" key="1">
    <citation type="submission" date="2022-01" db="EMBL/GenBank/DDBJ databases">
        <authorList>
            <person name="King R."/>
        </authorList>
    </citation>
    <scope>NUCLEOTIDE SEQUENCE</scope>
</reference>
<dbReference type="Proteomes" id="UP001153712">
    <property type="component" value="Chromosome 13"/>
</dbReference>
<dbReference type="InterPro" id="IPR029034">
    <property type="entry name" value="Cystine-knot_cytokine"/>
</dbReference>
<evidence type="ECO:0000313" key="7">
    <source>
        <dbReference type="Proteomes" id="UP001153712"/>
    </source>
</evidence>
<evidence type="ECO:0000259" key="5">
    <source>
        <dbReference type="Pfam" id="PF16077"/>
    </source>
</evidence>
<protein>
    <recommendedName>
        <fullName evidence="5">Spaetzle domain-containing protein</fullName>
    </recommendedName>
</protein>
<sequence>MKKIGVVFAVFCVMIIPSSQRHFDDKNSGRLSKTLNKPATLYFPRVKRSQTIENDSKKIIFPGDIFPIPPKPKYESSNCTYGFCEEVTNYPSDKIKRIMEQSKEFRNYLVNQVPQFDIVSRFGDNEENLCSTITQSVFPKSAKNTRGETKLLVNVENYQQGVFIDVCANDGGACTYSDLIPDGATIRCKQKYTVTRLLAIGKTDDKPILDLFELPSCCVCTHKKN</sequence>
<dbReference type="AlphaFoldDB" id="A0A9N9TKT3"/>
<proteinExistence type="predicted"/>
<dbReference type="GO" id="GO:0005121">
    <property type="term" value="F:Toll binding"/>
    <property type="evidence" value="ECO:0007669"/>
    <property type="project" value="TreeGrafter"/>
</dbReference>
<dbReference type="PANTHER" id="PTHR23199">
    <property type="entry name" value="NEUROTROPHIN 1-RELATED"/>
    <property type="match status" value="1"/>
</dbReference>
<evidence type="ECO:0000256" key="3">
    <source>
        <dbReference type="ARBA" id="ARBA00023180"/>
    </source>
</evidence>
<gene>
    <name evidence="6" type="ORF">PHYEVI_LOCUS3781</name>
</gene>
<evidence type="ECO:0000313" key="6">
    <source>
        <dbReference type="EMBL" id="CAG9857376.1"/>
    </source>
</evidence>
<keyword evidence="2" id="KW-1015">Disulfide bond</keyword>
<organism evidence="6 7">
    <name type="scientific">Phyllotreta striolata</name>
    <name type="common">Striped flea beetle</name>
    <name type="synonym">Crioceris striolata</name>
    <dbReference type="NCBI Taxonomy" id="444603"/>
    <lineage>
        <taxon>Eukaryota</taxon>
        <taxon>Metazoa</taxon>
        <taxon>Ecdysozoa</taxon>
        <taxon>Arthropoda</taxon>
        <taxon>Hexapoda</taxon>
        <taxon>Insecta</taxon>
        <taxon>Pterygota</taxon>
        <taxon>Neoptera</taxon>
        <taxon>Endopterygota</taxon>
        <taxon>Coleoptera</taxon>
        <taxon>Polyphaga</taxon>
        <taxon>Cucujiformia</taxon>
        <taxon>Chrysomeloidea</taxon>
        <taxon>Chrysomelidae</taxon>
        <taxon>Galerucinae</taxon>
        <taxon>Alticini</taxon>
        <taxon>Phyllotreta</taxon>
    </lineage>
</organism>
<dbReference type="Gene3D" id="2.10.90.10">
    <property type="entry name" value="Cystine-knot cytokines"/>
    <property type="match status" value="1"/>
</dbReference>
<accession>A0A9N9TKT3</accession>
<name>A0A9N9TKT3_PHYSR</name>
<evidence type="ECO:0000256" key="1">
    <source>
        <dbReference type="ARBA" id="ARBA00022729"/>
    </source>
</evidence>
<dbReference type="GO" id="GO:0021556">
    <property type="term" value="P:central nervous system formation"/>
    <property type="evidence" value="ECO:0007669"/>
    <property type="project" value="TreeGrafter"/>
</dbReference>
<evidence type="ECO:0000256" key="2">
    <source>
        <dbReference type="ARBA" id="ARBA00023157"/>
    </source>
</evidence>
<keyword evidence="3" id="KW-0325">Glycoprotein</keyword>
<keyword evidence="7" id="KW-1185">Reference proteome</keyword>
<keyword evidence="1 4" id="KW-0732">Signal</keyword>
<dbReference type="EMBL" id="OU900106">
    <property type="protein sequence ID" value="CAG9857376.1"/>
    <property type="molecule type" value="Genomic_DNA"/>
</dbReference>
<feature type="chain" id="PRO_5040418172" description="Spaetzle domain-containing protein" evidence="4">
    <location>
        <begin position="21"/>
        <end position="225"/>
    </location>
</feature>
<dbReference type="PANTHER" id="PTHR23199:SF12">
    <property type="entry name" value="NEUROTROPHIN 1-RELATED"/>
    <property type="match status" value="1"/>
</dbReference>
<feature type="domain" description="Spaetzle" evidence="5">
    <location>
        <begin position="128"/>
        <end position="221"/>
    </location>
</feature>
<dbReference type="Pfam" id="PF16077">
    <property type="entry name" value="Spaetzle"/>
    <property type="match status" value="1"/>
</dbReference>
<evidence type="ECO:0000256" key="4">
    <source>
        <dbReference type="SAM" id="SignalP"/>
    </source>
</evidence>
<feature type="signal peptide" evidence="4">
    <location>
        <begin position="1"/>
        <end position="20"/>
    </location>
</feature>
<dbReference type="InterPro" id="IPR052444">
    <property type="entry name" value="Spz/Toll_ligand-like"/>
</dbReference>
<dbReference type="GO" id="GO:0005615">
    <property type="term" value="C:extracellular space"/>
    <property type="evidence" value="ECO:0007669"/>
    <property type="project" value="UniProtKB-ARBA"/>
</dbReference>